<dbReference type="Gene3D" id="1.10.260.40">
    <property type="entry name" value="lambda repressor-like DNA-binding domains"/>
    <property type="match status" value="1"/>
</dbReference>
<dbReference type="AlphaFoldDB" id="A0A5A7MYF4"/>
<evidence type="ECO:0000313" key="2">
    <source>
        <dbReference type="EMBL" id="GER00907.1"/>
    </source>
</evidence>
<dbReference type="EMBL" id="BKCM01000007">
    <property type="protein sequence ID" value="GER00907.1"/>
    <property type="molecule type" value="Genomic_DNA"/>
</dbReference>
<sequence>MTLGGVRKTARACDVAPSTVQHWKTSRRVPRWHRERLLTAYEARLALDEQSASDGAAPSSSKNNPIMRRVGE</sequence>
<name>A0A5A7MYF4_9PROT</name>
<reference evidence="2 3" key="1">
    <citation type="submission" date="2019-09" db="EMBL/GenBank/DDBJ databases">
        <title>NBRP : Genome information of microbial organism related human and environment.</title>
        <authorList>
            <person name="Hattori M."/>
            <person name="Oshima K."/>
            <person name="Inaba H."/>
            <person name="Suda W."/>
            <person name="Sakamoto M."/>
            <person name="Iino T."/>
            <person name="Kitahara M."/>
            <person name="Oshida Y."/>
            <person name="Iida T."/>
            <person name="Kudo T."/>
            <person name="Itoh T."/>
            <person name="Ohkuma M."/>
        </authorList>
    </citation>
    <scope>NUCLEOTIDE SEQUENCE [LARGE SCALE GENOMIC DNA]</scope>
    <source>
        <strain evidence="2 3">Mie-1</strain>
    </source>
</reference>
<gene>
    <name evidence="2" type="ORF">JCM17845_15300</name>
</gene>
<evidence type="ECO:0000256" key="1">
    <source>
        <dbReference type="SAM" id="MobiDB-lite"/>
    </source>
</evidence>
<proteinExistence type="predicted"/>
<dbReference type="NCBIfam" id="NF046037">
    <property type="entry name" value="carphisopro"/>
    <property type="match status" value="1"/>
</dbReference>
<keyword evidence="3" id="KW-1185">Reference proteome</keyword>
<dbReference type="InterPro" id="IPR010982">
    <property type="entry name" value="Lambda_DNA-bd_dom_sf"/>
</dbReference>
<evidence type="ECO:0000313" key="3">
    <source>
        <dbReference type="Proteomes" id="UP000325187"/>
    </source>
</evidence>
<accession>A0A5A7MYF4</accession>
<dbReference type="InterPro" id="IPR059216">
    <property type="entry name" value="LeuA_carph_isopro_dom"/>
</dbReference>
<feature type="region of interest" description="Disordered" evidence="1">
    <location>
        <begin position="49"/>
        <end position="72"/>
    </location>
</feature>
<evidence type="ECO:0008006" key="4">
    <source>
        <dbReference type="Google" id="ProtNLM"/>
    </source>
</evidence>
<dbReference type="Proteomes" id="UP000325187">
    <property type="component" value="Unassembled WGS sequence"/>
</dbReference>
<dbReference type="SUPFAM" id="SSF47413">
    <property type="entry name" value="lambda repressor-like DNA-binding domains"/>
    <property type="match status" value="1"/>
</dbReference>
<feature type="compositionally biased region" description="Polar residues" evidence="1">
    <location>
        <begin position="50"/>
        <end position="64"/>
    </location>
</feature>
<protein>
    <recommendedName>
        <fullName evidence="4">Helix-turn-helix domain-containing protein</fullName>
    </recommendedName>
</protein>
<dbReference type="GO" id="GO:0003677">
    <property type="term" value="F:DNA binding"/>
    <property type="evidence" value="ECO:0007669"/>
    <property type="project" value="InterPro"/>
</dbReference>
<organism evidence="2 3">
    <name type="scientific">Iodidimonas gelatinilytica</name>
    <dbReference type="NCBI Taxonomy" id="1236966"/>
    <lineage>
        <taxon>Bacteria</taxon>
        <taxon>Pseudomonadati</taxon>
        <taxon>Pseudomonadota</taxon>
        <taxon>Alphaproteobacteria</taxon>
        <taxon>Iodidimonadales</taxon>
        <taxon>Iodidimonadaceae</taxon>
        <taxon>Iodidimonas</taxon>
    </lineage>
</organism>
<comment type="caution">
    <text evidence="2">The sequence shown here is derived from an EMBL/GenBank/DDBJ whole genome shotgun (WGS) entry which is preliminary data.</text>
</comment>